<protein>
    <submittedName>
        <fullName evidence="1">Uncharacterized protein</fullName>
    </submittedName>
</protein>
<evidence type="ECO:0000313" key="1">
    <source>
        <dbReference type="EMBL" id="EJP71898.1"/>
    </source>
</evidence>
<gene>
    <name evidence="1" type="ORF">NT01SARS_0382</name>
</gene>
<reference evidence="1 2" key="1">
    <citation type="journal article" date="2012" name="ISME J.">
        <title>Genomic insights to SAR86, an abundant and uncultivated marine bacterial lineage.</title>
        <authorList>
            <person name="Dupont C.L."/>
            <person name="Rusch D.B."/>
            <person name="Yooseph S."/>
            <person name="Lombardo M.J."/>
            <person name="Richter R.A."/>
            <person name="Valas R."/>
            <person name="Novotny M."/>
            <person name="Yee-Greenbaum J."/>
            <person name="Selengut J.D."/>
            <person name="Haft D.H."/>
            <person name="Halpern A.L."/>
            <person name="Lasken R.S."/>
            <person name="Nealson K."/>
            <person name="Friedman R."/>
            <person name="Venter J.C."/>
        </authorList>
    </citation>
    <scope>NUCLEOTIDE SEQUENCE [LARGE SCALE GENOMIC DNA]</scope>
</reference>
<organism evidence="1 2">
    <name type="scientific">SAR86 cluster bacterium SAR86A</name>
    <dbReference type="NCBI Taxonomy" id="1123866"/>
    <lineage>
        <taxon>Bacteria</taxon>
        <taxon>Pseudomonadati</taxon>
        <taxon>Pseudomonadota</taxon>
        <taxon>Gammaproteobacteria</taxon>
        <taxon>SAR86 cluster</taxon>
    </lineage>
</organism>
<sequence length="43" mass="5070">MEKFFLTWVFTLNLKVFCTFYIKKSIENGNLFAIFLVGGIYGR</sequence>
<proteinExistence type="predicted"/>
<accession>J5K829</accession>
<evidence type="ECO:0000313" key="2">
    <source>
        <dbReference type="Proteomes" id="UP000010305"/>
    </source>
</evidence>
<dbReference type="HOGENOM" id="CLU_3239435_0_0_6"/>
<dbReference type="EMBL" id="JH611156">
    <property type="protein sequence ID" value="EJP71898.1"/>
    <property type="molecule type" value="Genomic_DNA"/>
</dbReference>
<dbReference type="AlphaFoldDB" id="J5K829"/>
<name>J5K829_9GAMM</name>
<dbReference type="Proteomes" id="UP000010305">
    <property type="component" value="Unassembled WGS sequence"/>
</dbReference>